<dbReference type="SUPFAM" id="SSF53697">
    <property type="entry name" value="SIS domain"/>
    <property type="match status" value="1"/>
</dbReference>
<dbReference type="AlphaFoldDB" id="A0AAT9F8B6"/>
<proteinExistence type="predicted"/>
<dbReference type="KEGG" id="mcm:MCAL160_0662"/>
<sequence length="415" mass="48354">MLVSKLLLKAYNYYPDFSNENIAKIGTEIIDGIKFKTVDGFENFGFHELALNFSNQNIEEIKKLAKNIVSTKTTDIIIFTDLRTEQNYRSGYEFVYSNDLLLENKIRFHFILSDSPQYVWFQRFESLKTHLNWETTSFIFAKLHTFNTEFIEYIKIILNYLQQHHGYWRTLNKSYLIGKENVELQLDFIEISENNKLISPNILEPRYAFFAEINLLLLFLKGVDIAKVLQGYVSGSNDFTSNLIGLNQALQYAYICSILANDKKRSLLISSDPAINSVLTLYSKLKNEQYINKNRLCATMQFPEHIYTYAPYTIAMSNIYYATFVQLNSQRHDYRITPELSINDGVDKFKQNRLSEFNHRNNDGIVTTLSSVANVPLAHIILEQNGEIELGILVAFFYWSNIFEAYLNKINPFEI</sequence>
<gene>
    <name evidence="1" type="primary">pgi1</name>
    <name evidence="1" type="ORF">MCAL160_0662</name>
</gene>
<protein>
    <submittedName>
        <fullName evidence="1">Glucose-6-phosphate isomerase</fullName>
    </submittedName>
</protein>
<reference evidence="1" key="2">
    <citation type="journal article" date="2014" name="Genome Announc.">
        <title>Complete Genome Sequence of Mycoplasma californicum Strain HAZ160_1 from Bovine Mastitic Milk in Japan.</title>
        <authorList>
            <person name="Hata E."/>
            <person name="Murakami K."/>
        </authorList>
    </citation>
    <scope>NUCLEOTIDE SEQUENCE</scope>
    <source>
        <strain evidence="1">HAZ160_1</strain>
    </source>
</reference>
<reference evidence="1" key="3">
    <citation type="journal article" date="2019" name="Vet. Microbiol.">
        <title>Mutations associated with change of susceptibility to lincosamides and/or macrolides in field and laboratory-derived Mycoplasma californicum strains in Japan, and development of a rapid detection method for these mutations.</title>
        <authorList>
            <person name="Hata E."/>
            <person name="Nagai K."/>
            <person name="Murakami K."/>
        </authorList>
    </citation>
    <scope>NUCLEOTIDE SEQUENCE</scope>
    <source>
        <strain evidence="1">HAZ160_1</strain>
    </source>
</reference>
<evidence type="ECO:0000313" key="1">
    <source>
        <dbReference type="EMBL" id="BAP01133.1"/>
    </source>
</evidence>
<reference evidence="1" key="4">
    <citation type="submission" date="2024-06" db="EMBL/GenBank/DDBJ databases">
        <authorList>
            <consortium name="Mycoplasma californicum genome sequencing consortium"/>
            <person name="Hata E."/>
            <person name="Tanaka K."/>
            <person name="Tamamura Y."/>
        </authorList>
    </citation>
    <scope>NUCLEOTIDE SEQUENCE</scope>
    <source>
        <strain evidence="1">HAZ160_1</strain>
    </source>
</reference>
<name>A0AAT9F8B6_9BACT</name>
<accession>A0AAT9F8B6</accession>
<dbReference type="GO" id="GO:0097367">
    <property type="term" value="F:carbohydrate derivative binding"/>
    <property type="evidence" value="ECO:0007669"/>
    <property type="project" value="InterPro"/>
</dbReference>
<dbReference type="EMBL" id="AP013353">
    <property type="protein sequence ID" value="BAP01133.1"/>
    <property type="molecule type" value="Genomic_DNA"/>
</dbReference>
<dbReference type="GO" id="GO:0016853">
    <property type="term" value="F:isomerase activity"/>
    <property type="evidence" value="ECO:0007669"/>
    <property type="project" value="UniProtKB-KW"/>
</dbReference>
<dbReference type="InterPro" id="IPR046348">
    <property type="entry name" value="SIS_dom_sf"/>
</dbReference>
<dbReference type="GO" id="GO:1901135">
    <property type="term" value="P:carbohydrate derivative metabolic process"/>
    <property type="evidence" value="ECO:0007669"/>
    <property type="project" value="InterPro"/>
</dbReference>
<keyword evidence="1" id="KW-0413">Isomerase</keyword>
<organism evidence="1">
    <name type="scientific">Mycoplasmopsis californica HAZ160_1</name>
    <dbReference type="NCBI Taxonomy" id="1397850"/>
    <lineage>
        <taxon>Bacteria</taxon>
        <taxon>Bacillati</taxon>
        <taxon>Mycoplasmatota</taxon>
        <taxon>Mycoplasmoidales</taxon>
        <taxon>Metamycoplasmataceae</taxon>
        <taxon>Mycoplasmopsis</taxon>
    </lineage>
</organism>
<reference evidence="1" key="1">
    <citation type="journal article" date="2014" name="Appl. Environ. Microbiol.">
        <title>Molecular Epidemiology of Cases of Mycoplasma californicum Infection in Japan.</title>
        <authorList>
            <person name="Hata E."/>
            <person name="Suzuki K."/>
            <person name="Hanyu H."/>
            <person name="Itoh M."/>
            <person name="Higuchi H."/>
            <person name="Kobayashi H."/>
        </authorList>
    </citation>
    <scope>NUCLEOTIDE SEQUENCE</scope>
    <source>
        <strain evidence="1">HAZ160_1</strain>
    </source>
</reference>
<dbReference type="Gene3D" id="3.40.50.10490">
    <property type="entry name" value="Glucose-6-phosphate isomerase like protein, domain 1"/>
    <property type="match status" value="2"/>
</dbReference>